<evidence type="ECO:0000256" key="1">
    <source>
        <dbReference type="SAM" id="Phobius"/>
    </source>
</evidence>
<evidence type="ECO:0000313" key="2">
    <source>
        <dbReference type="EMBL" id="KRK15930.1"/>
    </source>
</evidence>
<reference evidence="2 3" key="1">
    <citation type="journal article" date="2015" name="Genome Announc.">
        <title>Expanding the biotechnology potential of lactobacilli through comparative genomics of 213 strains and associated genera.</title>
        <authorList>
            <person name="Sun Z."/>
            <person name="Harris H.M."/>
            <person name="McCann A."/>
            <person name="Guo C."/>
            <person name="Argimon S."/>
            <person name="Zhang W."/>
            <person name="Yang X."/>
            <person name="Jeffery I.B."/>
            <person name="Cooney J.C."/>
            <person name="Kagawa T.F."/>
            <person name="Liu W."/>
            <person name="Song Y."/>
            <person name="Salvetti E."/>
            <person name="Wrobel A."/>
            <person name="Rasinkangas P."/>
            <person name="Parkhill J."/>
            <person name="Rea M.C."/>
            <person name="O'Sullivan O."/>
            <person name="Ritari J."/>
            <person name="Douillard F.P."/>
            <person name="Paul Ross R."/>
            <person name="Yang R."/>
            <person name="Briner A.E."/>
            <person name="Felis G.E."/>
            <person name="de Vos W.M."/>
            <person name="Barrangou R."/>
            <person name="Klaenhammer T.R."/>
            <person name="Caufield P.W."/>
            <person name="Cui Y."/>
            <person name="Zhang H."/>
            <person name="O'Toole P.W."/>
        </authorList>
    </citation>
    <scope>NUCLEOTIDE SEQUENCE [LARGE SCALE GENOMIC DNA]</scope>
    <source>
        <strain evidence="2 3">DSM 20001</strain>
    </source>
</reference>
<name>A0A0R1F9N8_9LACO</name>
<dbReference type="GO" id="GO:0005886">
    <property type="term" value="C:plasma membrane"/>
    <property type="evidence" value="ECO:0007669"/>
    <property type="project" value="TreeGrafter"/>
</dbReference>
<feature type="transmembrane region" description="Helical" evidence="1">
    <location>
        <begin position="97"/>
        <end position="115"/>
    </location>
</feature>
<feature type="transmembrane region" description="Helical" evidence="1">
    <location>
        <begin position="74"/>
        <end position="91"/>
    </location>
</feature>
<accession>A0A0R1F9N8</accession>
<feature type="transmembrane region" description="Helical" evidence="1">
    <location>
        <begin position="6"/>
        <end position="39"/>
    </location>
</feature>
<protein>
    <recommendedName>
        <fullName evidence="4">DUF454 domain-containing protein</fullName>
    </recommendedName>
</protein>
<evidence type="ECO:0000313" key="3">
    <source>
        <dbReference type="Proteomes" id="UP000051181"/>
    </source>
</evidence>
<dbReference type="Proteomes" id="UP000051181">
    <property type="component" value="Unassembled WGS sequence"/>
</dbReference>
<keyword evidence="1" id="KW-1133">Transmembrane helix</keyword>
<dbReference type="GeneID" id="65916027"/>
<dbReference type="EMBL" id="AZCN01000039">
    <property type="protein sequence ID" value="KRK15930.1"/>
    <property type="molecule type" value="Genomic_DNA"/>
</dbReference>
<dbReference type="PANTHER" id="PTHR35813">
    <property type="entry name" value="INNER MEMBRANE PROTEIN YBAN"/>
    <property type="match status" value="1"/>
</dbReference>
<dbReference type="RefSeq" id="WP_035457526.1">
    <property type="nucleotide sequence ID" value="NZ_AZCN01000039.1"/>
</dbReference>
<dbReference type="InterPro" id="IPR007401">
    <property type="entry name" value="DUF454"/>
</dbReference>
<sequence>MKKYAYLFLGTITFALGTLGIVLPLLPTTVFYLLTGFFWYRSSPKLNAKLIKLPAYQRYVTPFLEKRMSPRSKWRMFGMMGLVFLISALLIEHHLIRILLGVIYFSLVVGLSWYLKKRPTTKSEK</sequence>
<keyword evidence="1" id="KW-0812">Transmembrane</keyword>
<dbReference type="Pfam" id="PF04304">
    <property type="entry name" value="DUF454"/>
    <property type="match status" value="1"/>
</dbReference>
<dbReference type="AlphaFoldDB" id="A0A0R1F9N8"/>
<dbReference type="PATRIC" id="fig|913848.6.peg.1476"/>
<gene>
    <name evidence="2" type="ORF">FD22_GL001437</name>
</gene>
<proteinExistence type="predicted"/>
<keyword evidence="1" id="KW-0472">Membrane</keyword>
<dbReference type="PANTHER" id="PTHR35813:SF1">
    <property type="entry name" value="INNER MEMBRANE PROTEIN YBAN"/>
    <property type="match status" value="1"/>
</dbReference>
<comment type="caution">
    <text evidence="2">The sequence shown here is derived from an EMBL/GenBank/DDBJ whole genome shotgun (WGS) entry which is preliminary data.</text>
</comment>
<evidence type="ECO:0008006" key="4">
    <source>
        <dbReference type="Google" id="ProtNLM"/>
    </source>
</evidence>
<organism evidence="2 3">
    <name type="scientific">Loigolactobacillus coryniformis subsp. coryniformis KCTC 3167 = DSM 20001</name>
    <dbReference type="NCBI Taxonomy" id="913848"/>
    <lineage>
        <taxon>Bacteria</taxon>
        <taxon>Bacillati</taxon>
        <taxon>Bacillota</taxon>
        <taxon>Bacilli</taxon>
        <taxon>Lactobacillales</taxon>
        <taxon>Lactobacillaceae</taxon>
        <taxon>Loigolactobacillus</taxon>
    </lineage>
</organism>